<evidence type="ECO:0000313" key="2">
    <source>
        <dbReference type="Proteomes" id="UP000663891"/>
    </source>
</evidence>
<dbReference type="Proteomes" id="UP000663891">
    <property type="component" value="Unassembled WGS sequence"/>
</dbReference>
<evidence type="ECO:0000313" key="1">
    <source>
        <dbReference type="EMBL" id="CAF1078618.1"/>
    </source>
</evidence>
<accession>A0A814MFE7</accession>
<dbReference type="EMBL" id="CAJNON010000184">
    <property type="protein sequence ID" value="CAF1078618.1"/>
    <property type="molecule type" value="Genomic_DNA"/>
</dbReference>
<dbReference type="OrthoDB" id="10122217at2759"/>
<name>A0A814MFE7_9BILA</name>
<sequence length="267" mass="30420">MYLSSLTPNSSIYFRECSELDSYYEAIQMNVTTTGHYAFQVNSEMTTMYAYIYTNNFNPFDVSKNMMRHSGDSGNQGQSKVTAALQVNMIYVVVITTLVPNRTGNFSIQGSDRSYISFNRICSPSVIQIPHSSAVQSNYSSELNTSSQTYSRDCRKSNYYYETIRVNVVETGYYAVSSNSSMNTFGDIYKDDFNPMNPFENLLSQDYRSCSYQDFKFIAYLHTGTTYILVVTTWSPNMTGNFSILAFGPNNITLDPYSKYFVLFCKS</sequence>
<reference evidence="1" key="1">
    <citation type="submission" date="2021-02" db="EMBL/GenBank/DDBJ databases">
        <authorList>
            <person name="Nowell W R."/>
        </authorList>
    </citation>
    <scope>NUCLEOTIDE SEQUENCE</scope>
</reference>
<protein>
    <submittedName>
        <fullName evidence="1">Uncharacterized protein</fullName>
    </submittedName>
</protein>
<comment type="caution">
    <text evidence="1">The sequence shown here is derived from an EMBL/GenBank/DDBJ whole genome shotgun (WGS) entry which is preliminary data.</text>
</comment>
<gene>
    <name evidence="1" type="ORF">VCS650_LOCUS18883</name>
</gene>
<proteinExistence type="predicted"/>
<organism evidence="1 2">
    <name type="scientific">Adineta steineri</name>
    <dbReference type="NCBI Taxonomy" id="433720"/>
    <lineage>
        <taxon>Eukaryota</taxon>
        <taxon>Metazoa</taxon>
        <taxon>Spiralia</taxon>
        <taxon>Gnathifera</taxon>
        <taxon>Rotifera</taxon>
        <taxon>Eurotatoria</taxon>
        <taxon>Bdelloidea</taxon>
        <taxon>Adinetida</taxon>
        <taxon>Adinetidae</taxon>
        <taxon>Adineta</taxon>
    </lineage>
</organism>
<dbReference type="AlphaFoldDB" id="A0A814MFE7"/>